<dbReference type="Proteomes" id="UP000250369">
    <property type="component" value="Unassembled WGS sequence"/>
</dbReference>
<dbReference type="Gene3D" id="3.40.50.300">
    <property type="entry name" value="P-loop containing nucleotide triphosphate hydrolases"/>
    <property type="match status" value="1"/>
</dbReference>
<proteinExistence type="predicted"/>
<dbReference type="EMBL" id="QMFB01000022">
    <property type="protein sequence ID" value="RAV16094.1"/>
    <property type="molecule type" value="Genomic_DNA"/>
</dbReference>
<reference evidence="1 2" key="1">
    <citation type="journal article" date="2009" name="Int. J. Syst. Evol. Microbiol.">
        <title>Paenibacillus contaminans sp. nov., isolated from a contaminated laboratory plate.</title>
        <authorList>
            <person name="Chou J.H."/>
            <person name="Lee J.H."/>
            <person name="Lin M.C."/>
            <person name="Chang P.S."/>
            <person name="Arun A.B."/>
            <person name="Young C.C."/>
            <person name="Chen W.M."/>
        </authorList>
    </citation>
    <scope>NUCLEOTIDE SEQUENCE [LARGE SCALE GENOMIC DNA]</scope>
    <source>
        <strain evidence="1 2">CKOBP-6</strain>
    </source>
</reference>
<keyword evidence="2" id="KW-1185">Reference proteome</keyword>
<dbReference type="RefSeq" id="WP_113034600.1">
    <property type="nucleotide sequence ID" value="NZ_QMFB01000022.1"/>
</dbReference>
<dbReference type="SUPFAM" id="SSF53795">
    <property type="entry name" value="PEP carboxykinase-like"/>
    <property type="match status" value="1"/>
</dbReference>
<evidence type="ECO:0000313" key="2">
    <source>
        <dbReference type="Proteomes" id="UP000250369"/>
    </source>
</evidence>
<evidence type="ECO:0008006" key="3">
    <source>
        <dbReference type="Google" id="ProtNLM"/>
    </source>
</evidence>
<name>A0A329M814_9BACL</name>
<sequence length="263" mass="29418">MHILKTEIGEHTAIVRTESEAIVAALNQMFEKCRADAESVLTADLVVDAELGYGEPSPDYAVTITTEGSTIIYNRLDYRIETDASYRTANIVAYNELSLKHAFMNLYCAYIVHIGWGLMIHSSCVIEDGQAYLFAGQSGAGKSTVAKLSAPRPLLSDEASLVKITPDGILVYDSPFRSELMSMYEGRICRLGGIHLLIQSSQVERKQIRSSEGIMHLLDKVFFWAHDAKETSKVLGMLREMVVTVPVYELHFQKNNTFWEKIS</sequence>
<dbReference type="OrthoDB" id="116421at2"/>
<evidence type="ECO:0000313" key="1">
    <source>
        <dbReference type="EMBL" id="RAV16094.1"/>
    </source>
</evidence>
<dbReference type="AlphaFoldDB" id="A0A329M814"/>
<organism evidence="1 2">
    <name type="scientific">Paenibacillus contaminans</name>
    <dbReference type="NCBI Taxonomy" id="450362"/>
    <lineage>
        <taxon>Bacteria</taxon>
        <taxon>Bacillati</taxon>
        <taxon>Bacillota</taxon>
        <taxon>Bacilli</taxon>
        <taxon>Bacillales</taxon>
        <taxon>Paenibacillaceae</taxon>
        <taxon>Paenibacillus</taxon>
    </lineage>
</organism>
<protein>
    <recommendedName>
        <fullName evidence="3">Aldolase</fullName>
    </recommendedName>
</protein>
<dbReference type="InterPro" id="IPR027417">
    <property type="entry name" value="P-loop_NTPase"/>
</dbReference>
<gene>
    <name evidence="1" type="ORF">DQG23_29315</name>
</gene>
<comment type="caution">
    <text evidence="1">The sequence shown here is derived from an EMBL/GenBank/DDBJ whole genome shotgun (WGS) entry which is preliminary data.</text>
</comment>
<accession>A0A329M814</accession>